<evidence type="ECO:0000256" key="1">
    <source>
        <dbReference type="SAM" id="MobiDB-lite"/>
    </source>
</evidence>
<gene>
    <name evidence="2" type="ORF">E2C01_059383</name>
</gene>
<comment type="caution">
    <text evidence="2">The sequence shown here is derived from an EMBL/GenBank/DDBJ whole genome shotgun (WGS) entry which is preliminary data.</text>
</comment>
<reference evidence="2 3" key="1">
    <citation type="submission" date="2019-05" db="EMBL/GenBank/DDBJ databases">
        <title>Another draft genome of Portunus trituberculatus and its Hox gene families provides insights of decapod evolution.</title>
        <authorList>
            <person name="Jeong J.-H."/>
            <person name="Song I."/>
            <person name="Kim S."/>
            <person name="Choi T."/>
            <person name="Kim D."/>
            <person name="Ryu S."/>
            <person name="Kim W."/>
        </authorList>
    </citation>
    <scope>NUCLEOTIDE SEQUENCE [LARGE SCALE GENOMIC DNA]</scope>
    <source>
        <tissue evidence="2">Muscle</tissue>
    </source>
</reference>
<organism evidence="2 3">
    <name type="scientific">Portunus trituberculatus</name>
    <name type="common">Swimming crab</name>
    <name type="synonym">Neptunus trituberculatus</name>
    <dbReference type="NCBI Taxonomy" id="210409"/>
    <lineage>
        <taxon>Eukaryota</taxon>
        <taxon>Metazoa</taxon>
        <taxon>Ecdysozoa</taxon>
        <taxon>Arthropoda</taxon>
        <taxon>Crustacea</taxon>
        <taxon>Multicrustacea</taxon>
        <taxon>Malacostraca</taxon>
        <taxon>Eumalacostraca</taxon>
        <taxon>Eucarida</taxon>
        <taxon>Decapoda</taxon>
        <taxon>Pleocyemata</taxon>
        <taxon>Brachyura</taxon>
        <taxon>Eubrachyura</taxon>
        <taxon>Portunoidea</taxon>
        <taxon>Portunidae</taxon>
        <taxon>Portuninae</taxon>
        <taxon>Portunus</taxon>
    </lineage>
</organism>
<protein>
    <submittedName>
        <fullName evidence="2">Uncharacterized protein</fullName>
    </submittedName>
</protein>
<name>A0A5B7GYZ6_PORTR</name>
<evidence type="ECO:0000313" key="2">
    <source>
        <dbReference type="EMBL" id="MPC65250.1"/>
    </source>
</evidence>
<dbReference type="Proteomes" id="UP000324222">
    <property type="component" value="Unassembled WGS sequence"/>
</dbReference>
<sequence length="101" mass="11150">MLRRGVEGYKDMGKGDRAPPCIALFLQRSSLQCPSLHRLSPQRSSAVKVPVNPAQLSPGNMMRSRLPSPPSAPFCCAIHIQYKMQRGQRLDVVPLPWAGLV</sequence>
<accession>A0A5B7GYZ6</accession>
<dbReference type="AlphaFoldDB" id="A0A5B7GYZ6"/>
<evidence type="ECO:0000313" key="3">
    <source>
        <dbReference type="Proteomes" id="UP000324222"/>
    </source>
</evidence>
<dbReference type="EMBL" id="VSRR010023117">
    <property type="protein sequence ID" value="MPC65250.1"/>
    <property type="molecule type" value="Genomic_DNA"/>
</dbReference>
<keyword evidence="3" id="KW-1185">Reference proteome</keyword>
<proteinExistence type="predicted"/>
<feature type="region of interest" description="Disordered" evidence="1">
    <location>
        <begin position="44"/>
        <end position="67"/>
    </location>
</feature>